<dbReference type="GO" id="GO:0005506">
    <property type="term" value="F:iron ion binding"/>
    <property type="evidence" value="ECO:0007669"/>
    <property type="project" value="InterPro"/>
</dbReference>
<dbReference type="EC" id="1.14.14.25" evidence="41"/>
<keyword evidence="8 46" id="KW-0349">Heme</keyword>
<dbReference type="GO" id="GO:0006707">
    <property type="term" value="P:cholesterol catabolic process"/>
    <property type="evidence" value="ECO:0007669"/>
    <property type="project" value="InterPro"/>
</dbReference>
<evidence type="ECO:0000256" key="45">
    <source>
        <dbReference type="ARBA" id="ARBA00080170"/>
    </source>
</evidence>
<evidence type="ECO:0000256" key="30">
    <source>
        <dbReference type="ARBA" id="ARBA00050991"/>
    </source>
</evidence>
<dbReference type="GO" id="GO:0005789">
    <property type="term" value="C:endoplasmic reticulum membrane"/>
    <property type="evidence" value="ECO:0007669"/>
    <property type="project" value="UniProtKB-SubCell"/>
</dbReference>
<dbReference type="GO" id="GO:0098793">
    <property type="term" value="C:presynapse"/>
    <property type="evidence" value="ECO:0007669"/>
    <property type="project" value="UniProtKB-SubCell"/>
</dbReference>
<dbReference type="Proteomes" id="UP001181693">
    <property type="component" value="Unassembled WGS sequence"/>
</dbReference>
<evidence type="ECO:0000256" key="39">
    <source>
        <dbReference type="ARBA" id="ARBA00052870"/>
    </source>
</evidence>
<dbReference type="InterPro" id="IPR036396">
    <property type="entry name" value="Cyt_P450_sf"/>
</dbReference>
<comment type="catalytic activity">
    <reaction evidence="29">
        <text>7-dehydrocholesterol + reduced [NADPH--hemoprotein reductase] + O2 = cholesta-5,7-dien-3beta,25-diol + oxidized [NADPH--hemoprotein reductase] + H2O + H(+)</text>
        <dbReference type="Rhea" id="RHEA:53240"/>
        <dbReference type="Rhea" id="RHEA-COMP:11964"/>
        <dbReference type="Rhea" id="RHEA-COMP:11965"/>
        <dbReference type="ChEBI" id="CHEBI:15377"/>
        <dbReference type="ChEBI" id="CHEBI:15378"/>
        <dbReference type="ChEBI" id="CHEBI:15379"/>
        <dbReference type="ChEBI" id="CHEBI:17759"/>
        <dbReference type="ChEBI" id="CHEBI:57618"/>
        <dbReference type="ChEBI" id="CHEBI:58210"/>
        <dbReference type="ChEBI" id="CHEBI:137057"/>
    </reaction>
    <physiologicalReaction direction="left-to-right" evidence="29">
        <dbReference type="Rhea" id="RHEA:53241"/>
    </physiologicalReaction>
</comment>
<evidence type="ECO:0000256" key="43">
    <source>
        <dbReference type="ARBA" id="ARBA00077287"/>
    </source>
</evidence>
<dbReference type="SUPFAM" id="SSF48264">
    <property type="entry name" value="Cytochrome P450"/>
    <property type="match status" value="1"/>
</dbReference>
<keyword evidence="10 46" id="KW-0479">Metal-binding</keyword>
<comment type="function">
    <text evidence="40">P450 monooxygenase that plays a major role in cholesterol homeostasis in the brain. Primarily catalyzes the hydroxylation (with S stereochemistry) at C-24 of cholesterol side chain, triggering cholesterol diffusion out of neurons and its further degradation. By promoting constant cholesterol elimination in neurons, may activate the mevalonate pathway and coordinate the synthesis of new cholesterol and nonsterol isoprenoids involved in synaptic activity and learning. Further hydroxylates cholesterol derivatives and hormone steroids on both the ring and side chain of these molecules, converting them into active oxysterols involved in lipid signaling and biosynthesis. Acts as an epoxidase converting cholesta-5,24-dien-3beta-ol/desmosterol into (24S),25-epoxycholesterol, an abundant lipid ligand of nuclear NR1H2 and NR1H3 receptors shown to promote neurogenesis in developing brain. May also catalyze the oxidative metabolism of xenobiotics, such as clotrimazole.</text>
</comment>
<evidence type="ECO:0000256" key="21">
    <source>
        <dbReference type="ARBA" id="ARBA00023221"/>
    </source>
</evidence>
<evidence type="ECO:0000256" key="7">
    <source>
        <dbReference type="ARBA" id="ARBA00022548"/>
    </source>
</evidence>
<dbReference type="PROSITE" id="PS00086">
    <property type="entry name" value="CYTOCHROME_P450"/>
    <property type="match status" value="1"/>
</dbReference>
<evidence type="ECO:0000256" key="23">
    <source>
        <dbReference type="ARBA" id="ARBA00034106"/>
    </source>
</evidence>
<comment type="catalytic activity">
    <reaction evidence="37">
        <text>7-dehydrocholesterol + reduced [NADPH--hemoprotein reductase] + O2 = cholesta-5,7-dien-3beta,24S-diol + oxidized [NADPH--hemoprotein reductase] + H2O + H(+)</text>
        <dbReference type="Rhea" id="RHEA:53244"/>
        <dbReference type="Rhea" id="RHEA-COMP:11964"/>
        <dbReference type="Rhea" id="RHEA-COMP:11965"/>
        <dbReference type="ChEBI" id="CHEBI:15377"/>
        <dbReference type="ChEBI" id="CHEBI:15378"/>
        <dbReference type="ChEBI" id="CHEBI:15379"/>
        <dbReference type="ChEBI" id="CHEBI:17759"/>
        <dbReference type="ChEBI" id="CHEBI:57618"/>
        <dbReference type="ChEBI" id="CHEBI:58210"/>
        <dbReference type="ChEBI" id="CHEBI:137061"/>
    </reaction>
    <physiologicalReaction direction="left-to-right" evidence="37">
        <dbReference type="Rhea" id="RHEA:53245"/>
    </physiologicalReaction>
</comment>
<evidence type="ECO:0000256" key="25">
    <source>
        <dbReference type="ARBA" id="ARBA00049645"/>
    </source>
</evidence>
<evidence type="ECO:0000256" key="26">
    <source>
        <dbReference type="ARBA" id="ARBA00050139"/>
    </source>
</evidence>
<comment type="pathway">
    <text evidence="25">Steroid metabolism; cholesterol degradation.</text>
</comment>
<evidence type="ECO:0000256" key="34">
    <source>
        <dbReference type="ARBA" id="ARBA00051606"/>
    </source>
</evidence>
<evidence type="ECO:0000256" key="9">
    <source>
        <dbReference type="ARBA" id="ARBA00022692"/>
    </source>
</evidence>
<comment type="catalytic activity">
    <reaction evidence="35">
        <text>cholestanol + reduced [NADPH--hemoprotein reductase] + O2 = (24S)-hydroxycholestanol + oxidized [NADPH--hemoprotein reductase] + H2O + H(+)</text>
        <dbReference type="Rhea" id="RHEA:53808"/>
        <dbReference type="Rhea" id="RHEA-COMP:11964"/>
        <dbReference type="Rhea" id="RHEA-COMP:11965"/>
        <dbReference type="ChEBI" id="CHEBI:15377"/>
        <dbReference type="ChEBI" id="CHEBI:15378"/>
        <dbReference type="ChEBI" id="CHEBI:15379"/>
        <dbReference type="ChEBI" id="CHEBI:57618"/>
        <dbReference type="ChEBI" id="CHEBI:58210"/>
        <dbReference type="ChEBI" id="CHEBI:86570"/>
        <dbReference type="ChEBI" id="CHEBI:137687"/>
    </reaction>
    <physiologicalReaction direction="left-to-right" evidence="35">
        <dbReference type="Rhea" id="RHEA:53809"/>
    </physiologicalReaction>
</comment>
<comment type="similarity">
    <text evidence="6 47">Belongs to the cytochrome P450 family.</text>
</comment>
<dbReference type="InterPro" id="IPR017972">
    <property type="entry name" value="Cyt_P450_CS"/>
</dbReference>
<keyword evidence="15 46" id="KW-0408">Iron</keyword>
<dbReference type="GO" id="GO:0098794">
    <property type="term" value="C:postsynapse"/>
    <property type="evidence" value="ECO:0007669"/>
    <property type="project" value="UniProtKB-SubCell"/>
</dbReference>
<dbReference type="PRINTS" id="PR00463">
    <property type="entry name" value="EP450I"/>
</dbReference>
<evidence type="ECO:0000256" key="37">
    <source>
        <dbReference type="ARBA" id="ARBA00051817"/>
    </source>
</evidence>
<comment type="catalytic activity">
    <reaction evidence="33">
        <text>4beta-hydroxycholesterol + reduced [NADPH--hemoprotein reductase] + O2 = 4beta,24S-dihydroxycholesterol + oxidized [NADPH--hemoprotein reductase] + H2O + H(+)</text>
        <dbReference type="Rhea" id="RHEA:46392"/>
        <dbReference type="Rhea" id="RHEA-COMP:11964"/>
        <dbReference type="Rhea" id="RHEA-COMP:11965"/>
        <dbReference type="ChEBI" id="CHEBI:15377"/>
        <dbReference type="ChEBI" id="CHEBI:15378"/>
        <dbReference type="ChEBI" id="CHEBI:15379"/>
        <dbReference type="ChEBI" id="CHEBI:57618"/>
        <dbReference type="ChEBI" id="CHEBI:58210"/>
        <dbReference type="ChEBI" id="CHEBI:85778"/>
        <dbReference type="ChEBI" id="CHEBI:86087"/>
    </reaction>
    <physiologicalReaction direction="left-to-right" evidence="33">
        <dbReference type="Rhea" id="RHEA:46393"/>
    </physiologicalReaction>
</comment>
<keyword evidence="50" id="KW-1185">Reference proteome</keyword>
<dbReference type="InterPro" id="IPR002401">
    <property type="entry name" value="Cyt_P450_E_grp-I"/>
</dbReference>
<dbReference type="Pfam" id="PF00067">
    <property type="entry name" value="p450"/>
    <property type="match status" value="1"/>
</dbReference>
<evidence type="ECO:0000256" key="5">
    <source>
        <dbReference type="ARBA" id="ARBA00005108"/>
    </source>
</evidence>
<evidence type="ECO:0000256" key="22">
    <source>
        <dbReference type="ARBA" id="ARBA00023273"/>
    </source>
</evidence>
<evidence type="ECO:0000256" key="35">
    <source>
        <dbReference type="ARBA" id="ARBA00051748"/>
    </source>
</evidence>
<keyword evidence="13 48" id="KW-1133">Transmembrane helix</keyword>
<evidence type="ECO:0000256" key="16">
    <source>
        <dbReference type="ARBA" id="ARBA00023018"/>
    </source>
</evidence>
<keyword evidence="19 48" id="KW-0472">Membrane</keyword>
<evidence type="ECO:0000256" key="44">
    <source>
        <dbReference type="ARBA" id="ARBA00079170"/>
    </source>
</evidence>
<reference evidence="49" key="1">
    <citation type="thesis" date="2020" institute="ProQuest LLC" country="789 East Eisenhower Parkway, Ann Arbor, MI, USA">
        <title>Comparative Genomics and Chromosome Evolution.</title>
        <authorList>
            <person name="Mudd A.B."/>
        </authorList>
    </citation>
    <scope>NUCLEOTIDE SEQUENCE</scope>
    <source>
        <strain evidence="49">1538</strain>
        <tissue evidence="49">Blood</tissue>
    </source>
</reference>
<evidence type="ECO:0000256" key="38">
    <source>
        <dbReference type="ARBA" id="ARBA00052074"/>
    </source>
</evidence>
<comment type="catalytic activity">
    <reaction evidence="31">
        <text>testosterone + reduced [NADPH--hemoprotein reductase] + O2 = 16beta,17beta-dihydroxyandrost-4-en-3-one + oxidized [NADPH--hemoprotein reductase] + H2O + H(+)</text>
        <dbReference type="Rhea" id="RHEA:46304"/>
        <dbReference type="Rhea" id="RHEA-COMP:11964"/>
        <dbReference type="Rhea" id="RHEA-COMP:11965"/>
        <dbReference type="ChEBI" id="CHEBI:15377"/>
        <dbReference type="ChEBI" id="CHEBI:15378"/>
        <dbReference type="ChEBI" id="CHEBI:15379"/>
        <dbReference type="ChEBI" id="CHEBI:17347"/>
        <dbReference type="ChEBI" id="CHEBI:57618"/>
        <dbReference type="ChEBI" id="CHEBI:58210"/>
        <dbReference type="ChEBI" id="CHEBI:83027"/>
    </reaction>
    <physiologicalReaction direction="left-to-right" evidence="31">
        <dbReference type="Rhea" id="RHEA:46305"/>
    </physiologicalReaction>
</comment>
<evidence type="ECO:0000256" key="27">
    <source>
        <dbReference type="ARBA" id="ARBA00050344"/>
    </source>
</evidence>
<comment type="catalytic activity">
    <reaction evidence="34">
        <text>7alpha-hydroxycholesterol + reduced [NADPH--hemoprotein reductase] + O2 = (24S)-7alpha-dihydroxycholesterol + oxidized [NADPH--hemoprotein reductase] + H2O + H(+)</text>
        <dbReference type="Rhea" id="RHEA:46380"/>
        <dbReference type="Rhea" id="RHEA-COMP:11964"/>
        <dbReference type="Rhea" id="RHEA-COMP:11965"/>
        <dbReference type="ChEBI" id="CHEBI:15377"/>
        <dbReference type="ChEBI" id="CHEBI:15378"/>
        <dbReference type="ChEBI" id="CHEBI:15379"/>
        <dbReference type="ChEBI" id="CHEBI:17500"/>
        <dbReference type="ChEBI" id="CHEBI:37640"/>
        <dbReference type="ChEBI" id="CHEBI:57618"/>
        <dbReference type="ChEBI" id="CHEBI:58210"/>
    </reaction>
    <physiologicalReaction direction="left-to-right" evidence="34">
        <dbReference type="Rhea" id="RHEA:46381"/>
    </physiologicalReaction>
</comment>
<dbReference type="GO" id="GO:0033781">
    <property type="term" value="F:cholesterol 24-hydroxylase activity"/>
    <property type="evidence" value="ECO:0007669"/>
    <property type="project" value="UniProtKB-EC"/>
</dbReference>
<keyword evidence="22" id="KW-0966">Cell projection</keyword>
<evidence type="ECO:0000256" key="19">
    <source>
        <dbReference type="ARBA" id="ARBA00023136"/>
    </source>
</evidence>
<evidence type="ECO:0000256" key="13">
    <source>
        <dbReference type="ARBA" id="ARBA00022989"/>
    </source>
</evidence>
<dbReference type="AlphaFoldDB" id="A0AAV2ZWU0"/>
<evidence type="ECO:0000256" key="41">
    <source>
        <dbReference type="ARBA" id="ARBA00066440"/>
    </source>
</evidence>
<evidence type="ECO:0000256" key="48">
    <source>
        <dbReference type="SAM" id="Phobius"/>
    </source>
</evidence>
<evidence type="ECO:0000256" key="6">
    <source>
        <dbReference type="ARBA" id="ARBA00010617"/>
    </source>
</evidence>
<comment type="catalytic activity">
    <reaction evidence="28">
        <text>(24S)-hydroxycholesterol + reduced [NADPH--hemoprotein reductase] + O2 = 24S,25-dihydroxycholesterol + oxidized [NADPH--hemoprotein reductase] + H2O + H(+)</text>
        <dbReference type="Rhea" id="RHEA:46384"/>
        <dbReference type="Rhea" id="RHEA-COMP:11964"/>
        <dbReference type="Rhea" id="RHEA-COMP:11965"/>
        <dbReference type="ChEBI" id="CHEBI:15377"/>
        <dbReference type="ChEBI" id="CHEBI:15378"/>
        <dbReference type="ChEBI" id="CHEBI:15379"/>
        <dbReference type="ChEBI" id="CHEBI:34310"/>
        <dbReference type="ChEBI" id="CHEBI:57618"/>
        <dbReference type="ChEBI" id="CHEBI:58210"/>
        <dbReference type="ChEBI" id="CHEBI:86074"/>
    </reaction>
    <physiologicalReaction direction="left-to-right" evidence="28">
        <dbReference type="Rhea" id="RHEA:46385"/>
    </physiologicalReaction>
</comment>
<keyword evidence="12" id="KW-0492">Microsome</keyword>
<dbReference type="InterPro" id="IPR001128">
    <property type="entry name" value="Cyt_P450"/>
</dbReference>
<accession>A0AAV2ZWU0</accession>
<evidence type="ECO:0000256" key="20">
    <source>
        <dbReference type="ARBA" id="ARBA00023166"/>
    </source>
</evidence>
<comment type="cofactor">
    <cofactor evidence="1 46">
        <name>heme</name>
        <dbReference type="ChEBI" id="CHEBI:30413"/>
    </cofactor>
</comment>
<dbReference type="Gene3D" id="1.10.630.10">
    <property type="entry name" value="Cytochrome P450"/>
    <property type="match status" value="1"/>
</dbReference>
<keyword evidence="11" id="KW-0256">Endoplasmic reticulum</keyword>
<keyword evidence="20" id="KW-1207">Sterol metabolism</keyword>
<evidence type="ECO:0000256" key="12">
    <source>
        <dbReference type="ARBA" id="ARBA00022848"/>
    </source>
</evidence>
<evidence type="ECO:0000256" key="15">
    <source>
        <dbReference type="ARBA" id="ARBA00023004"/>
    </source>
</evidence>
<evidence type="ECO:0000256" key="14">
    <source>
        <dbReference type="ARBA" id="ARBA00023002"/>
    </source>
</evidence>
<keyword evidence="14 47" id="KW-0560">Oxidoreductase</keyword>
<evidence type="ECO:0000256" key="42">
    <source>
        <dbReference type="ARBA" id="ARBA00068948"/>
    </source>
</evidence>
<dbReference type="FunFam" id="1.10.630.10:FF:000031">
    <property type="entry name" value="cholesterol 24-hydroxylase isoform X2"/>
    <property type="match status" value="1"/>
</dbReference>
<dbReference type="PANTHER" id="PTHR24293:SF1">
    <property type="entry name" value="CHOLESTEROL 24-HYDROXYLASE"/>
    <property type="match status" value="1"/>
</dbReference>
<comment type="catalytic activity">
    <reaction evidence="38">
        <text>progesterone + reduced [NADPH--hemoprotein reductase] + O2 = 17alpha-hydroxyprogesterone + oxidized [NADPH--hemoprotein reductase] + H2O + H(+)</text>
        <dbReference type="Rhea" id="RHEA:46308"/>
        <dbReference type="Rhea" id="RHEA-COMP:11964"/>
        <dbReference type="Rhea" id="RHEA-COMP:11965"/>
        <dbReference type="ChEBI" id="CHEBI:15377"/>
        <dbReference type="ChEBI" id="CHEBI:15378"/>
        <dbReference type="ChEBI" id="CHEBI:15379"/>
        <dbReference type="ChEBI" id="CHEBI:17026"/>
        <dbReference type="ChEBI" id="CHEBI:17252"/>
        <dbReference type="ChEBI" id="CHEBI:57618"/>
        <dbReference type="ChEBI" id="CHEBI:58210"/>
    </reaction>
    <physiologicalReaction direction="left-to-right" evidence="38">
        <dbReference type="Rhea" id="RHEA:46309"/>
    </physiologicalReaction>
</comment>
<protein>
    <recommendedName>
        <fullName evidence="42">Cholesterol 24-hydroxylase</fullName>
        <ecNumber evidence="41">1.14.14.25</ecNumber>
    </recommendedName>
    <alternativeName>
        <fullName evidence="44">Cholesterol 24-monooxygenase</fullName>
    </alternativeName>
    <alternativeName>
        <fullName evidence="43">Cholesterol 24S-hydroxylase</fullName>
    </alternativeName>
    <alternativeName>
        <fullName evidence="45">Cytochrome P450 46A1</fullName>
    </alternativeName>
</protein>
<evidence type="ECO:0000256" key="3">
    <source>
        <dbReference type="ARBA" id="ARBA00004279"/>
    </source>
</evidence>
<comment type="catalytic activity">
    <reaction evidence="30">
        <text>cholesterol + reduced [NADPH--hemoprotein reductase] + O2 = (24S)-hydroxycholesterol + oxidized [NADPH--hemoprotein reductase] + H2O + H(+)</text>
        <dbReference type="Rhea" id="RHEA:22716"/>
        <dbReference type="Rhea" id="RHEA-COMP:11964"/>
        <dbReference type="Rhea" id="RHEA-COMP:11965"/>
        <dbReference type="ChEBI" id="CHEBI:15377"/>
        <dbReference type="ChEBI" id="CHEBI:15378"/>
        <dbReference type="ChEBI" id="CHEBI:15379"/>
        <dbReference type="ChEBI" id="CHEBI:16113"/>
        <dbReference type="ChEBI" id="CHEBI:34310"/>
        <dbReference type="ChEBI" id="CHEBI:57618"/>
        <dbReference type="ChEBI" id="CHEBI:58210"/>
        <dbReference type="EC" id="1.14.14.25"/>
    </reaction>
    <physiologicalReaction direction="left-to-right" evidence="30">
        <dbReference type="Rhea" id="RHEA:22717"/>
    </physiologicalReaction>
</comment>
<evidence type="ECO:0000256" key="1">
    <source>
        <dbReference type="ARBA" id="ARBA00001971"/>
    </source>
</evidence>
<dbReference type="GO" id="GO:0030425">
    <property type="term" value="C:dendrite"/>
    <property type="evidence" value="ECO:0007669"/>
    <property type="project" value="UniProtKB-SubCell"/>
</dbReference>
<dbReference type="InterPro" id="IPR039983">
    <property type="entry name" value="CYP46A1"/>
</dbReference>
<evidence type="ECO:0000256" key="47">
    <source>
        <dbReference type="RuleBase" id="RU000461"/>
    </source>
</evidence>
<evidence type="ECO:0000256" key="36">
    <source>
        <dbReference type="ARBA" id="ARBA00051763"/>
    </source>
</evidence>
<evidence type="ECO:0000256" key="31">
    <source>
        <dbReference type="ARBA" id="ARBA00051188"/>
    </source>
</evidence>
<keyword evidence="7" id="KW-0153">Cholesterol metabolism</keyword>
<keyword evidence="17 47" id="KW-0503">Monooxygenase</keyword>
<gene>
    <name evidence="49" type="ORF">GDO54_005468</name>
</gene>
<comment type="catalytic activity">
    <reaction evidence="27">
        <text>testosterone + reduced [NADPH--hemoprotein reductase] + O2 = 2-hydroxytestosterone + oxidized [NADPH--hemoprotein reductase] + H2O + H(+)</text>
        <dbReference type="Rhea" id="RHEA:46300"/>
        <dbReference type="Rhea" id="RHEA-COMP:11964"/>
        <dbReference type="Rhea" id="RHEA-COMP:11965"/>
        <dbReference type="ChEBI" id="CHEBI:15377"/>
        <dbReference type="ChEBI" id="CHEBI:15378"/>
        <dbReference type="ChEBI" id="CHEBI:15379"/>
        <dbReference type="ChEBI" id="CHEBI:17347"/>
        <dbReference type="ChEBI" id="CHEBI:57618"/>
        <dbReference type="ChEBI" id="CHEBI:58210"/>
        <dbReference type="ChEBI" id="CHEBI:86013"/>
    </reaction>
    <physiologicalReaction direction="left-to-right" evidence="27">
        <dbReference type="Rhea" id="RHEA:46301"/>
    </physiologicalReaction>
</comment>
<comment type="caution">
    <text evidence="49">The sequence shown here is derived from an EMBL/GenBank/DDBJ whole genome shotgun (WGS) entry which is preliminary data.</text>
</comment>
<dbReference type="GO" id="GO:0020037">
    <property type="term" value="F:heme binding"/>
    <property type="evidence" value="ECO:0007669"/>
    <property type="project" value="InterPro"/>
</dbReference>
<evidence type="ECO:0000313" key="49">
    <source>
        <dbReference type="EMBL" id="DBA14513.1"/>
    </source>
</evidence>
<comment type="catalytic activity">
    <reaction evidence="26">
        <text>desmosterol + reduced [NADPH--hemoprotein reductase] + O2 = (24Z),26-hydroxydesmosterol + oxidized [NADPH--hemoprotein reductase] + H2O + H(+)</text>
        <dbReference type="Rhea" id="RHEA:53236"/>
        <dbReference type="Rhea" id="RHEA-COMP:11964"/>
        <dbReference type="Rhea" id="RHEA-COMP:11965"/>
        <dbReference type="ChEBI" id="CHEBI:15377"/>
        <dbReference type="ChEBI" id="CHEBI:15378"/>
        <dbReference type="ChEBI" id="CHEBI:15379"/>
        <dbReference type="ChEBI" id="CHEBI:17737"/>
        <dbReference type="ChEBI" id="CHEBI:57618"/>
        <dbReference type="ChEBI" id="CHEBI:58210"/>
        <dbReference type="ChEBI" id="CHEBI:137053"/>
    </reaction>
    <physiologicalReaction direction="left-to-right" evidence="26">
        <dbReference type="Rhea" id="RHEA:53237"/>
    </physiologicalReaction>
</comment>
<feature type="binding site" description="axial binding residue" evidence="46">
    <location>
        <position position="443"/>
    </location>
    <ligand>
        <name>heme</name>
        <dbReference type="ChEBI" id="CHEBI:30413"/>
    </ligand>
    <ligandPart>
        <name>Fe</name>
        <dbReference type="ChEBI" id="CHEBI:18248"/>
    </ligandPart>
</feature>
<evidence type="ECO:0000256" key="17">
    <source>
        <dbReference type="ARBA" id="ARBA00023033"/>
    </source>
</evidence>
<keyword evidence="9 48" id="KW-0812">Transmembrane</keyword>
<comment type="catalytic activity">
    <reaction evidence="36">
        <text>(24S)-hydroxycholesterol + reduced [NADPH--hemoprotein reductase] + O2 = (24S,25R)-24,26-dihydroxycholesterol + oxidized [NADPH--hemoprotein reductase] + H2O + H(+)</text>
        <dbReference type="Rhea" id="RHEA:46388"/>
        <dbReference type="Rhea" id="RHEA-COMP:11964"/>
        <dbReference type="Rhea" id="RHEA-COMP:11965"/>
        <dbReference type="ChEBI" id="CHEBI:15377"/>
        <dbReference type="ChEBI" id="CHEBI:15378"/>
        <dbReference type="ChEBI" id="CHEBI:15379"/>
        <dbReference type="ChEBI" id="CHEBI:34310"/>
        <dbReference type="ChEBI" id="CHEBI:57618"/>
        <dbReference type="ChEBI" id="CHEBI:58210"/>
        <dbReference type="ChEBI" id="CHEBI:86165"/>
    </reaction>
    <physiologicalReaction direction="left-to-right" evidence="36">
        <dbReference type="Rhea" id="RHEA:46389"/>
    </physiologicalReaction>
</comment>
<dbReference type="PANTHER" id="PTHR24293">
    <property type="entry name" value="CYTOCHROME P450 FAMILY 46 SUBFAMILY A"/>
    <property type="match status" value="1"/>
</dbReference>
<evidence type="ECO:0000256" key="33">
    <source>
        <dbReference type="ARBA" id="ARBA00051527"/>
    </source>
</evidence>
<evidence type="ECO:0000256" key="28">
    <source>
        <dbReference type="ARBA" id="ARBA00050430"/>
    </source>
</evidence>
<evidence type="ECO:0000256" key="4">
    <source>
        <dbReference type="ARBA" id="ARBA00004389"/>
    </source>
</evidence>
<name>A0AAV2ZWU0_PYXAD</name>
<evidence type="ECO:0000313" key="50">
    <source>
        <dbReference type="Proteomes" id="UP001181693"/>
    </source>
</evidence>
<evidence type="ECO:0000256" key="46">
    <source>
        <dbReference type="PIRSR" id="PIRSR602401-1"/>
    </source>
</evidence>
<proteinExistence type="inferred from homology"/>
<evidence type="ECO:0000256" key="29">
    <source>
        <dbReference type="ARBA" id="ARBA00050696"/>
    </source>
</evidence>
<keyword evidence="21" id="KW-0753">Steroid metabolism</keyword>
<evidence type="ECO:0000256" key="11">
    <source>
        <dbReference type="ARBA" id="ARBA00022824"/>
    </source>
</evidence>
<evidence type="ECO:0000256" key="8">
    <source>
        <dbReference type="ARBA" id="ARBA00022617"/>
    </source>
</evidence>
<dbReference type="EMBL" id="DYDO01000013">
    <property type="protein sequence ID" value="DBA14513.1"/>
    <property type="molecule type" value="Genomic_DNA"/>
</dbReference>
<keyword evidence="16" id="KW-0770">Synapse</keyword>
<comment type="catalytic activity">
    <reaction evidence="39">
        <text>desmosterol + reduced [NADPH--hemoprotein reductase] + O2 = (24S)-25-epoxycholesterol + oxidized [NADPH--hemoprotein reductase] + H2O + H(+)</text>
        <dbReference type="Rhea" id="RHEA:53232"/>
        <dbReference type="Rhea" id="RHEA-COMP:11964"/>
        <dbReference type="Rhea" id="RHEA-COMP:11965"/>
        <dbReference type="ChEBI" id="CHEBI:15377"/>
        <dbReference type="ChEBI" id="CHEBI:15378"/>
        <dbReference type="ChEBI" id="CHEBI:15379"/>
        <dbReference type="ChEBI" id="CHEBI:17737"/>
        <dbReference type="ChEBI" id="CHEBI:41633"/>
        <dbReference type="ChEBI" id="CHEBI:57618"/>
        <dbReference type="ChEBI" id="CHEBI:58210"/>
    </reaction>
    <physiologicalReaction direction="left-to-right" evidence="39">
        <dbReference type="Rhea" id="RHEA:53233"/>
    </physiologicalReaction>
</comment>
<comment type="pathway">
    <text evidence="5">Lipid metabolism; C21-steroid hormone metabolism.</text>
</comment>
<evidence type="ECO:0000256" key="18">
    <source>
        <dbReference type="ARBA" id="ARBA00023098"/>
    </source>
</evidence>
<dbReference type="PRINTS" id="PR00385">
    <property type="entry name" value="P450"/>
</dbReference>
<evidence type="ECO:0000256" key="32">
    <source>
        <dbReference type="ARBA" id="ARBA00051503"/>
    </source>
</evidence>
<comment type="subcellular location">
    <subcellularLocation>
        <location evidence="3">Cell projection</location>
        <location evidence="3">Dendrite</location>
    </subcellularLocation>
    <subcellularLocation>
        <location evidence="4">Endoplasmic reticulum membrane</location>
        <topology evidence="4">Single-pass membrane protein</topology>
    </subcellularLocation>
    <subcellularLocation>
        <location evidence="2">Microsome membrane</location>
        <topology evidence="2">Single-pass membrane protein</topology>
    </subcellularLocation>
    <subcellularLocation>
        <location evidence="24">Postsynapse</location>
    </subcellularLocation>
    <subcellularLocation>
        <location evidence="23">Presynapse</location>
    </subcellularLocation>
</comment>
<dbReference type="CDD" id="cd20613">
    <property type="entry name" value="CYP46A1-like"/>
    <property type="match status" value="1"/>
</dbReference>
<feature type="transmembrane region" description="Helical" evidence="48">
    <location>
        <begin position="6"/>
        <end position="31"/>
    </location>
</feature>
<evidence type="ECO:0000256" key="40">
    <source>
        <dbReference type="ARBA" id="ARBA00054645"/>
    </source>
</evidence>
<keyword evidence="18" id="KW-0443">Lipid metabolism</keyword>
<evidence type="ECO:0000256" key="10">
    <source>
        <dbReference type="ARBA" id="ARBA00022723"/>
    </source>
</evidence>
<comment type="catalytic activity">
    <reaction evidence="32">
        <text>testosterone + reduced [NADPH--hemoprotein reductase] + O2 = 6beta,17beta-dihydroxyandrost-4-en-3-one + oxidized [NADPH--hemoprotein reductase] + H2O + H(+)</text>
        <dbReference type="Rhea" id="RHEA:46296"/>
        <dbReference type="Rhea" id="RHEA-COMP:11964"/>
        <dbReference type="Rhea" id="RHEA-COMP:11965"/>
        <dbReference type="ChEBI" id="CHEBI:15377"/>
        <dbReference type="ChEBI" id="CHEBI:15378"/>
        <dbReference type="ChEBI" id="CHEBI:15379"/>
        <dbReference type="ChEBI" id="CHEBI:17347"/>
        <dbReference type="ChEBI" id="CHEBI:34477"/>
        <dbReference type="ChEBI" id="CHEBI:57618"/>
        <dbReference type="ChEBI" id="CHEBI:58210"/>
    </reaction>
    <physiologicalReaction direction="left-to-right" evidence="32">
        <dbReference type="Rhea" id="RHEA:46297"/>
    </physiologicalReaction>
</comment>
<organism evidence="49 50">
    <name type="scientific">Pyxicephalus adspersus</name>
    <name type="common">African bullfrog</name>
    <dbReference type="NCBI Taxonomy" id="30357"/>
    <lineage>
        <taxon>Eukaryota</taxon>
        <taxon>Metazoa</taxon>
        <taxon>Chordata</taxon>
        <taxon>Craniata</taxon>
        <taxon>Vertebrata</taxon>
        <taxon>Euteleostomi</taxon>
        <taxon>Amphibia</taxon>
        <taxon>Batrachia</taxon>
        <taxon>Anura</taxon>
        <taxon>Neobatrachia</taxon>
        <taxon>Ranoidea</taxon>
        <taxon>Pyxicephalidae</taxon>
        <taxon>Pyxicephalinae</taxon>
        <taxon>Pyxicephalus</taxon>
    </lineage>
</organism>
<evidence type="ECO:0000256" key="24">
    <source>
        <dbReference type="ARBA" id="ARBA00034110"/>
    </source>
</evidence>
<evidence type="ECO:0000256" key="2">
    <source>
        <dbReference type="ARBA" id="ARBA00004111"/>
    </source>
</evidence>
<sequence length="507" mass="58107">MDFCGLIAWSFSLIIAVAVICFLLYCGYIYYIHCKYDHIPGPPRDSFLFGHTLSILNCLENNGLVHDLFLHWAQTYGPVVRINTLHNVKILLSSPESVKEILMSSKYKKDAEYNRACHLFGERFMGNGLVTDQDNEHWEKQRRLMEPAFSENYLMGLMGAFNEKAEELVNMLTEKADGTCQVEMHDILSRVTLDSLAKAAFGLELKTLQDEHSPFPQAISLAMMGLTETMNPLAKYIPWKQKLIRKIQRSVRLLRDTARECIENRQKARIQREETPEDVLTQMLRTADLENDQELESLVDNFVTLIIGGQETTANLLTFAVMELSQKPAILKKTQVEVDEVIGSKTDIEFEDLTKLQYFSQVLNETLRLYPPAPGTSRMVDEEIVLHDVKIPAHAVVMFNSYVMGRMEQFFEDPLVFKPDRFHPDAAEPYLSYFPFSLGPRACIGKLFAQIKMTVILAKLLRKFDFQLVEGQNCKLTGTGTLQPLNGVTCRIKLRTRQRRSLTRRTM</sequence>